<evidence type="ECO:0000313" key="5">
    <source>
        <dbReference type="Proteomes" id="UP000295328"/>
    </source>
</evidence>
<dbReference type="Proteomes" id="UP000295328">
    <property type="component" value="Unassembled WGS sequence"/>
</dbReference>
<keyword evidence="2" id="KW-0732">Signal</keyword>
<dbReference type="RefSeq" id="WP_133429144.1">
    <property type="nucleotide sequence ID" value="NZ_BMCC01000002.1"/>
</dbReference>
<keyword evidence="5" id="KW-1185">Reference proteome</keyword>
<evidence type="ECO:0000256" key="1">
    <source>
        <dbReference type="SAM" id="MobiDB-lite"/>
    </source>
</evidence>
<sequence>MNKLAKVMATGALAAMFTAPYADAASVLSTNSDSHLSVNQLARYDSQTTFGESGTEIVMYDTHYKRAYSINGALNAIDILDASQLKSGAFPLYKRIQLSDFNVEGSDITSIAIHPQHKYIAVSVPAANKTDNGHIVFLTMEGQFLSQVEVGALPDMVTFTGDGRNLLVANEGEPNDPYTVNPEGSVSVIAANPNGRITQKDVTTTYFNRQMIGGDVRNLGRNDEESFLNIEPEYITIDKNNRYAYVSIQERNAIAKYDIKVKRFISVTGLGYKDYGKTTIDVSDKDGKINMQNYPLFGMYQPDGISHIDYKGKTYILTANEGDTQDYKGFSEETRVADIADHFNTSSGYFKGYDTSILKDKKSLGRLKTSTSNPFINADGSYDAVVTFGGRSFSVIEADTMKRVFDSGNDFERITAQAFPDAFNSQQEEPEKVEFDNRSDDKGPEPESVTVGKVGRHQYAFIGLERTGGIMVYNIDNPTKPVFETYFKSADNKDISPEGLTFIPKQDSPTKKPLLLASHEMSGTIAVYELNSSK</sequence>
<evidence type="ECO:0000259" key="3">
    <source>
        <dbReference type="Pfam" id="PF22494"/>
    </source>
</evidence>
<dbReference type="SUPFAM" id="SSF75011">
    <property type="entry name" value="3-carboxy-cis,cis-mucoante lactonizing enzyme"/>
    <property type="match status" value="1"/>
</dbReference>
<dbReference type="OrthoDB" id="9801679at2"/>
<dbReference type="InterPro" id="IPR055188">
    <property type="entry name" value="Choice_anch_I"/>
</dbReference>
<dbReference type="InterPro" id="IPR015943">
    <property type="entry name" value="WD40/YVTN_repeat-like_dom_sf"/>
</dbReference>
<evidence type="ECO:0000256" key="2">
    <source>
        <dbReference type="SAM" id="SignalP"/>
    </source>
</evidence>
<proteinExistence type="predicted"/>
<feature type="chain" id="PRO_5020295983" description="Choice-of-anchor I domain-containing protein" evidence="2">
    <location>
        <begin position="25"/>
        <end position="534"/>
    </location>
</feature>
<dbReference type="InterPro" id="IPR052956">
    <property type="entry name" value="Mesenchyme-surface_protein"/>
</dbReference>
<dbReference type="AlphaFoldDB" id="A0A4R6BN01"/>
<dbReference type="PANTHER" id="PTHR46928">
    <property type="entry name" value="MESENCHYME-SPECIFIC CELL SURFACE GLYCOPROTEIN"/>
    <property type="match status" value="1"/>
</dbReference>
<dbReference type="Pfam" id="PF22494">
    <property type="entry name" value="choice_anch_I"/>
    <property type="match status" value="1"/>
</dbReference>
<feature type="compositionally biased region" description="Basic and acidic residues" evidence="1">
    <location>
        <begin position="429"/>
        <end position="445"/>
    </location>
</feature>
<organism evidence="4 5">
    <name type="scientific">Macrococcus hajekii</name>
    <dbReference type="NCBI Taxonomy" id="198482"/>
    <lineage>
        <taxon>Bacteria</taxon>
        <taxon>Bacillati</taxon>
        <taxon>Bacillota</taxon>
        <taxon>Bacilli</taxon>
        <taxon>Bacillales</taxon>
        <taxon>Staphylococcaceae</taxon>
        <taxon>Macrococcus</taxon>
    </lineage>
</organism>
<reference evidence="4 5" key="1">
    <citation type="submission" date="2019-01" db="EMBL/GenBank/DDBJ databases">
        <title>Draft genome sequences of the type strains of six Macrococcus species.</title>
        <authorList>
            <person name="Mazhar S."/>
            <person name="Altermann E."/>
            <person name="Hill C."/>
            <person name="Mcauliffe O."/>
        </authorList>
    </citation>
    <scope>NUCLEOTIDE SEQUENCE [LARGE SCALE GENOMIC DNA]</scope>
    <source>
        <strain evidence="4 5">CCM4809</strain>
    </source>
</reference>
<evidence type="ECO:0000313" key="4">
    <source>
        <dbReference type="EMBL" id="TDM03057.1"/>
    </source>
</evidence>
<accession>A0A4R6BN01</accession>
<name>A0A4R6BN01_9STAP</name>
<feature type="region of interest" description="Disordered" evidence="1">
    <location>
        <begin position="421"/>
        <end position="450"/>
    </location>
</feature>
<protein>
    <recommendedName>
        <fullName evidence="3">Choice-of-anchor I domain-containing protein</fullName>
    </recommendedName>
</protein>
<feature type="domain" description="Choice-of-anchor I" evidence="3">
    <location>
        <begin position="53"/>
        <end position="530"/>
    </location>
</feature>
<dbReference type="Gene3D" id="2.130.10.10">
    <property type="entry name" value="YVTN repeat-like/Quinoprotein amine dehydrogenase"/>
    <property type="match status" value="1"/>
</dbReference>
<dbReference type="NCBIfam" id="NF038117">
    <property type="entry name" value="choice_anch_I"/>
    <property type="match status" value="1"/>
</dbReference>
<dbReference type="PANTHER" id="PTHR46928:SF1">
    <property type="entry name" value="MESENCHYME-SPECIFIC CELL SURFACE GLYCOPROTEIN"/>
    <property type="match status" value="1"/>
</dbReference>
<feature type="signal peptide" evidence="2">
    <location>
        <begin position="1"/>
        <end position="24"/>
    </location>
</feature>
<gene>
    <name evidence="4" type="ORF">ERX37_02945</name>
</gene>
<comment type="caution">
    <text evidence="4">The sequence shown here is derived from an EMBL/GenBank/DDBJ whole genome shotgun (WGS) entry which is preliminary data.</text>
</comment>
<dbReference type="EMBL" id="SCWE01000001">
    <property type="protein sequence ID" value="TDM03057.1"/>
    <property type="molecule type" value="Genomic_DNA"/>
</dbReference>